<keyword evidence="1" id="KW-0472">Membrane</keyword>
<proteinExistence type="predicted"/>
<sequence>MKQGKQLTTGKRIIFFILLAMVVELAFFVAGFFMGVFEGAGFDINTLLFATRTFMVASFIGFAYLIYKSFTTFKRYQESEEDDDVLDQLYKTTFRSLEYGTILYNIFGGLVLANMILGANISADYYTIELFDIAAFIVLLPAQIGIFKVTQVVRQYKLSAFPTPSEIKDYIYALDEGERQANFEQSYLIVHNLNQWVLPLLYVLIMVVTQITQTQQLLALLIVAFLHIYINILNVQMIRKYFK</sequence>
<keyword evidence="1" id="KW-0812">Transmembrane</keyword>
<feature type="transmembrane region" description="Helical" evidence="1">
    <location>
        <begin position="217"/>
        <end position="235"/>
    </location>
</feature>
<dbReference type="RefSeq" id="WP_044689044.1">
    <property type="nucleotide sequence ID" value="NZ_CEEW01000115.1"/>
</dbReference>
<gene>
    <name evidence="2" type="ORF">ERS132385_00137</name>
</gene>
<dbReference type="InterPro" id="IPR021509">
    <property type="entry name" value="DUF3169"/>
</dbReference>
<dbReference type="Proteomes" id="UP000073434">
    <property type="component" value="Unassembled WGS sequence"/>
</dbReference>
<feature type="transmembrane region" description="Helical" evidence="1">
    <location>
        <begin position="12"/>
        <end position="37"/>
    </location>
</feature>
<organism evidence="2 3">
    <name type="scientific">Streptococcus suis</name>
    <dbReference type="NCBI Taxonomy" id="1307"/>
    <lineage>
        <taxon>Bacteria</taxon>
        <taxon>Bacillati</taxon>
        <taxon>Bacillota</taxon>
        <taxon>Bacilli</taxon>
        <taxon>Lactobacillales</taxon>
        <taxon>Streptococcaceae</taxon>
        <taxon>Streptococcus</taxon>
    </lineage>
</organism>
<evidence type="ECO:0000313" key="3">
    <source>
        <dbReference type="Proteomes" id="UP000073434"/>
    </source>
</evidence>
<name>A0A0Z8BYZ4_STRSU</name>
<keyword evidence="1" id="KW-1133">Transmembrane helix</keyword>
<feature type="transmembrane region" description="Helical" evidence="1">
    <location>
        <begin position="125"/>
        <end position="147"/>
    </location>
</feature>
<evidence type="ECO:0000256" key="1">
    <source>
        <dbReference type="SAM" id="Phobius"/>
    </source>
</evidence>
<dbReference type="AlphaFoldDB" id="A0A0Z8BYZ4"/>
<accession>A0A0Z8BYZ4</accession>
<evidence type="ECO:0000313" key="2">
    <source>
        <dbReference type="EMBL" id="CYU15668.1"/>
    </source>
</evidence>
<reference evidence="2 3" key="1">
    <citation type="submission" date="2016-02" db="EMBL/GenBank/DDBJ databases">
        <authorList>
            <consortium name="Pathogen Informatics"/>
        </authorList>
    </citation>
    <scope>NUCLEOTIDE SEQUENCE [LARGE SCALE GENOMIC DNA]</scope>
    <source>
        <strain evidence="2 3">LSS23</strain>
    </source>
</reference>
<dbReference type="Pfam" id="PF11368">
    <property type="entry name" value="DUF3169"/>
    <property type="match status" value="1"/>
</dbReference>
<feature type="transmembrane region" description="Helical" evidence="1">
    <location>
        <begin position="49"/>
        <end position="67"/>
    </location>
</feature>
<feature type="transmembrane region" description="Helical" evidence="1">
    <location>
        <begin position="193"/>
        <end position="211"/>
    </location>
</feature>
<dbReference type="EMBL" id="FIFW01000001">
    <property type="protein sequence ID" value="CYU15668.1"/>
    <property type="molecule type" value="Genomic_DNA"/>
</dbReference>
<feature type="transmembrane region" description="Helical" evidence="1">
    <location>
        <begin position="101"/>
        <end position="119"/>
    </location>
</feature>
<protein>
    <submittedName>
        <fullName evidence="2">Membrane protein</fullName>
    </submittedName>
</protein>